<accession>A0A9P4P5W1</accession>
<sequence>MPCRATPARCEEAAVARICGIATASATLHGAGVSRQPVPGLGKSIDTSPHSVRVKRSDGKHQRGRSMSLSVCSLEVRLPAINHQPNVYAARNATSPWA</sequence>
<dbReference type="AlphaFoldDB" id="A0A9P4P5W1"/>
<dbReference type="Proteomes" id="UP000799764">
    <property type="component" value="Unassembled WGS sequence"/>
</dbReference>
<keyword evidence="3" id="KW-1185">Reference proteome</keyword>
<gene>
    <name evidence="2" type="ORF">P171DRAFT_182719</name>
</gene>
<evidence type="ECO:0000313" key="2">
    <source>
        <dbReference type="EMBL" id="KAF2437443.1"/>
    </source>
</evidence>
<evidence type="ECO:0000256" key="1">
    <source>
        <dbReference type="SAM" id="MobiDB-lite"/>
    </source>
</evidence>
<proteinExistence type="predicted"/>
<name>A0A9P4P5W1_9PLEO</name>
<feature type="region of interest" description="Disordered" evidence="1">
    <location>
        <begin position="32"/>
        <end position="66"/>
    </location>
</feature>
<protein>
    <submittedName>
        <fullName evidence="2">Uncharacterized protein</fullName>
    </submittedName>
</protein>
<dbReference type="EMBL" id="MU001516">
    <property type="protein sequence ID" value="KAF2437443.1"/>
    <property type="molecule type" value="Genomic_DNA"/>
</dbReference>
<evidence type="ECO:0000313" key="3">
    <source>
        <dbReference type="Proteomes" id="UP000799764"/>
    </source>
</evidence>
<reference evidence="2" key="1">
    <citation type="journal article" date="2020" name="Stud. Mycol.">
        <title>101 Dothideomycetes genomes: a test case for predicting lifestyles and emergence of pathogens.</title>
        <authorList>
            <person name="Haridas S."/>
            <person name="Albert R."/>
            <person name="Binder M."/>
            <person name="Bloem J."/>
            <person name="Labutti K."/>
            <person name="Salamov A."/>
            <person name="Andreopoulos B."/>
            <person name="Baker S."/>
            <person name="Barry K."/>
            <person name="Bills G."/>
            <person name="Bluhm B."/>
            <person name="Cannon C."/>
            <person name="Castanera R."/>
            <person name="Culley D."/>
            <person name="Daum C."/>
            <person name="Ezra D."/>
            <person name="Gonzalez J."/>
            <person name="Henrissat B."/>
            <person name="Kuo A."/>
            <person name="Liang C."/>
            <person name="Lipzen A."/>
            <person name="Lutzoni F."/>
            <person name="Magnuson J."/>
            <person name="Mondo S."/>
            <person name="Nolan M."/>
            <person name="Ohm R."/>
            <person name="Pangilinan J."/>
            <person name="Park H.-J."/>
            <person name="Ramirez L."/>
            <person name="Alfaro M."/>
            <person name="Sun H."/>
            <person name="Tritt A."/>
            <person name="Yoshinaga Y."/>
            <person name="Zwiers L.-H."/>
            <person name="Turgeon B."/>
            <person name="Goodwin S."/>
            <person name="Spatafora J."/>
            <person name="Crous P."/>
            <person name="Grigoriev I."/>
        </authorList>
    </citation>
    <scope>NUCLEOTIDE SEQUENCE</scope>
    <source>
        <strain evidence="2">CBS 690.94</strain>
    </source>
</reference>
<comment type="caution">
    <text evidence="2">The sequence shown here is derived from an EMBL/GenBank/DDBJ whole genome shotgun (WGS) entry which is preliminary data.</text>
</comment>
<organism evidence="2 3">
    <name type="scientific">Karstenula rhodostoma CBS 690.94</name>
    <dbReference type="NCBI Taxonomy" id="1392251"/>
    <lineage>
        <taxon>Eukaryota</taxon>
        <taxon>Fungi</taxon>
        <taxon>Dikarya</taxon>
        <taxon>Ascomycota</taxon>
        <taxon>Pezizomycotina</taxon>
        <taxon>Dothideomycetes</taxon>
        <taxon>Pleosporomycetidae</taxon>
        <taxon>Pleosporales</taxon>
        <taxon>Massarineae</taxon>
        <taxon>Didymosphaeriaceae</taxon>
        <taxon>Karstenula</taxon>
    </lineage>
</organism>